<sequence>MTNGRSPVVRSGADGANGPVERLVEQATALELRAPELALVLGERAASLAEAAGFNELWVRAESVVVHARVQLGHRASTVGRAVAALRAAEDAGLPVVAAQLRTDLAVCSRSVGAPLTGLAALRPVLTVSGLSATQRAAALCHLVGCLGTLGRKAELDRVLMEGDRLVTGDTGLGADDKLLARALIRVAVSAHRRRHGDVVGAADAARTGLGFLDHLEDKGTDGGLARVRLTLELVCALLDRGEGELALEAAQPLLAEPERAASVAPTGWLRLALATRVLANNGSADAAGRMLRDALHSVGRHELHALASRLWLELANIEERIGEPSEAIACLHNARSSEHLHARARSQARALLTGEFGSGEQAPVDLADVVATAAEVTPPAVTRRPEPEAAPEPAATSASAATAAGPMTTATAAAGQATAPASAEGAASASATPPASSVTETPSPASAGATGAWAAAEPEPFNPGAAGSAVASKHSAEPASTPARSTRPKVVLPMLRLAPELEREETTPTGDVNTVETLAPEPAVAEEAQATAPEPTPEPAPKPEWQEAVARPEPEPVSRPREHQASGRSTRHDSEHGSVAARSVLDRLGISPGAGGGRRRAAHSDEREQRSVRSTVESPAASRPEPPAEKPPPVEKPSSEDAAETGSAPSDGYGWLPRLRLPPSLAPLDELGPDFGSDTGSSVAAEPSSPGSGLPLDEPPPDAGLAELLARALAEHRAGTSSAAALVKQLGTDDDVRDGSRRVNGGPHHDF</sequence>
<proteinExistence type="predicted"/>
<feature type="compositionally biased region" description="Low complexity" evidence="1">
    <location>
        <begin position="657"/>
        <end position="669"/>
    </location>
</feature>
<keyword evidence="3" id="KW-1185">Reference proteome</keyword>
<accession>A0ABY2S006</accession>
<dbReference type="Proteomes" id="UP000309992">
    <property type="component" value="Unassembled WGS sequence"/>
</dbReference>
<feature type="region of interest" description="Disordered" evidence="1">
    <location>
        <begin position="378"/>
        <end position="704"/>
    </location>
</feature>
<protein>
    <recommendedName>
        <fullName evidence="4">MalT-like TPR region domain-containing protein</fullName>
    </recommendedName>
</protein>
<evidence type="ECO:0000313" key="3">
    <source>
        <dbReference type="Proteomes" id="UP000309992"/>
    </source>
</evidence>
<evidence type="ECO:0000256" key="1">
    <source>
        <dbReference type="SAM" id="MobiDB-lite"/>
    </source>
</evidence>
<comment type="caution">
    <text evidence="2">The sequence shown here is derived from an EMBL/GenBank/DDBJ whole genome shotgun (WGS) entry which is preliminary data.</text>
</comment>
<gene>
    <name evidence="2" type="ORF">FCN18_23460</name>
</gene>
<feature type="compositionally biased region" description="Low complexity" evidence="1">
    <location>
        <begin position="517"/>
        <end position="534"/>
    </location>
</feature>
<feature type="compositionally biased region" description="Basic and acidic residues" evidence="1">
    <location>
        <begin position="603"/>
        <end position="612"/>
    </location>
</feature>
<name>A0ABY2S006_9PSEU</name>
<reference evidence="2 3" key="1">
    <citation type="journal article" date="2015" name="Antonie Van Leeuwenhoek">
        <title>Prauserella endophytica sp. nov., an endophytic actinobacterium isolated from Tamarix taklamakanensis.</title>
        <authorList>
            <person name="Liu J.M."/>
            <person name="Habden X."/>
            <person name="Guo L."/>
            <person name="Tuo L."/>
            <person name="Jiang Z.K."/>
            <person name="Liu S.W."/>
            <person name="Liu X.F."/>
            <person name="Chen L."/>
            <person name="Li R.F."/>
            <person name="Zhang Y.Q."/>
            <person name="Sun C.H."/>
        </authorList>
    </citation>
    <scope>NUCLEOTIDE SEQUENCE [LARGE SCALE GENOMIC DNA]</scope>
    <source>
        <strain evidence="2 3">CGMCC 4.7182</strain>
    </source>
</reference>
<feature type="compositionally biased region" description="Basic and acidic residues" evidence="1">
    <location>
        <begin position="551"/>
        <end position="577"/>
    </location>
</feature>
<feature type="compositionally biased region" description="Low complexity" evidence="1">
    <location>
        <begin position="392"/>
        <end position="460"/>
    </location>
</feature>
<evidence type="ECO:0008006" key="4">
    <source>
        <dbReference type="Google" id="ProtNLM"/>
    </source>
</evidence>
<evidence type="ECO:0000313" key="2">
    <source>
        <dbReference type="EMBL" id="TKG66879.1"/>
    </source>
</evidence>
<organism evidence="2 3">
    <name type="scientific">Prauserella endophytica</name>
    <dbReference type="NCBI Taxonomy" id="1592324"/>
    <lineage>
        <taxon>Bacteria</taxon>
        <taxon>Bacillati</taxon>
        <taxon>Actinomycetota</taxon>
        <taxon>Actinomycetes</taxon>
        <taxon>Pseudonocardiales</taxon>
        <taxon>Pseudonocardiaceae</taxon>
        <taxon>Prauserella</taxon>
        <taxon>Prauserella coralliicola group</taxon>
    </lineage>
</organism>
<dbReference type="EMBL" id="SWMS01000014">
    <property type="protein sequence ID" value="TKG66879.1"/>
    <property type="molecule type" value="Genomic_DNA"/>
</dbReference>
<feature type="region of interest" description="Disordered" evidence="1">
    <location>
        <begin position="732"/>
        <end position="752"/>
    </location>
</feature>
<feature type="compositionally biased region" description="Basic and acidic residues" evidence="1">
    <location>
        <begin position="738"/>
        <end position="752"/>
    </location>
</feature>